<dbReference type="AlphaFoldDB" id="A0A8J2RE09"/>
<sequence>MNTWKTICRNDSHSHLDSDPDTCVKNFASSQIEMVEKWLQNIIFKGLGIVYGEDYSIQQDQGRKNFTQFLYHAYTHARIETVIRDHYWLPRKLSFGKRLTGMPFTNTVATNFGTVSLNDFRSKTPSPLQEICTAAVLCYAARKSSRTSRAISLQLLTVNCK</sequence>
<accession>A0A8J2RE09</accession>
<evidence type="ECO:0000313" key="1">
    <source>
        <dbReference type="EMBL" id="CAH0098815.1"/>
    </source>
</evidence>
<dbReference type="OrthoDB" id="5581181at2759"/>
<gene>
    <name evidence="1" type="ORF">DGAL_LOCUS918</name>
</gene>
<keyword evidence="2" id="KW-1185">Reference proteome</keyword>
<organism evidence="1 2">
    <name type="scientific">Daphnia galeata</name>
    <dbReference type="NCBI Taxonomy" id="27404"/>
    <lineage>
        <taxon>Eukaryota</taxon>
        <taxon>Metazoa</taxon>
        <taxon>Ecdysozoa</taxon>
        <taxon>Arthropoda</taxon>
        <taxon>Crustacea</taxon>
        <taxon>Branchiopoda</taxon>
        <taxon>Diplostraca</taxon>
        <taxon>Cladocera</taxon>
        <taxon>Anomopoda</taxon>
        <taxon>Daphniidae</taxon>
        <taxon>Daphnia</taxon>
    </lineage>
</organism>
<protein>
    <submittedName>
        <fullName evidence="1">Uncharacterized protein</fullName>
    </submittedName>
</protein>
<evidence type="ECO:0000313" key="2">
    <source>
        <dbReference type="Proteomes" id="UP000789390"/>
    </source>
</evidence>
<proteinExistence type="predicted"/>
<dbReference type="EMBL" id="CAKKLH010000008">
    <property type="protein sequence ID" value="CAH0098815.1"/>
    <property type="molecule type" value="Genomic_DNA"/>
</dbReference>
<name>A0A8J2RE09_9CRUS</name>
<dbReference type="Proteomes" id="UP000789390">
    <property type="component" value="Unassembled WGS sequence"/>
</dbReference>
<reference evidence="1" key="1">
    <citation type="submission" date="2021-11" db="EMBL/GenBank/DDBJ databases">
        <authorList>
            <person name="Schell T."/>
        </authorList>
    </citation>
    <scope>NUCLEOTIDE SEQUENCE</scope>
    <source>
        <strain evidence="1">M5</strain>
    </source>
</reference>
<comment type="caution">
    <text evidence="1">The sequence shown here is derived from an EMBL/GenBank/DDBJ whole genome shotgun (WGS) entry which is preliminary data.</text>
</comment>